<evidence type="ECO:0000256" key="2">
    <source>
        <dbReference type="ARBA" id="ARBA00023002"/>
    </source>
</evidence>
<dbReference type="InterPro" id="IPR013154">
    <property type="entry name" value="ADH-like_N"/>
</dbReference>
<evidence type="ECO:0000256" key="1">
    <source>
        <dbReference type="ARBA" id="ARBA00008072"/>
    </source>
</evidence>
<keyword evidence="5" id="KW-1185">Reference proteome</keyword>
<gene>
    <name evidence="4" type="ORF">CFAM422_011049</name>
</gene>
<dbReference type="PANTHER" id="PTHR45348">
    <property type="entry name" value="HYPOTHETICAL OXIDOREDUCTASE (EUROFUNG)"/>
    <property type="match status" value="1"/>
</dbReference>
<sequence length="337" mass="35612">MAVNVAAWAAAKGSMLETKPATLWTPANDQILVKTSAVAVNPIDVMCQTTDFFDIKYPSIFGHDVAGEVVGIGPGVSGFQEGDRVIGHAAGFHTQKNEEGGFQAYTVLRTNMACKIPQSMSFERAVVLPLGMSTAAAGLFQSDLLGLELPTIPARKPLGETLLVWGGASSVGSCVIQLAVAAGYEVITTASPKNFDYVKKLGASEVYDYNRPSVVSELAKALDGKVFVGIFDTIGGQAWASVMDISQKVQGSNIVATVLPGFPTQQGVDMKYTYSFGIIESPVSKALYEDFLPKALEAGTIIPAPDPLIVGNSLEDAQKAMDVRAKGVSAQKIVLKF</sequence>
<keyword evidence="2" id="KW-0560">Oxidoreductase</keyword>
<dbReference type="EMBL" id="QLNT01000022">
    <property type="protein sequence ID" value="KAF3060667.1"/>
    <property type="molecule type" value="Genomic_DNA"/>
</dbReference>
<accession>A0A9P4X7N0</accession>
<dbReference type="Pfam" id="PF08240">
    <property type="entry name" value="ADH_N"/>
    <property type="match status" value="1"/>
</dbReference>
<protein>
    <submittedName>
        <fullName evidence="4">Zinc-binding alcohol dehydrogenase domain-containing protein cipB</fullName>
    </submittedName>
</protein>
<dbReference type="Pfam" id="PF00107">
    <property type="entry name" value="ADH_zinc_N"/>
    <property type="match status" value="1"/>
</dbReference>
<dbReference type="Gene3D" id="3.40.50.720">
    <property type="entry name" value="NAD(P)-binding Rossmann-like Domain"/>
    <property type="match status" value="1"/>
</dbReference>
<dbReference type="InterPro" id="IPR036291">
    <property type="entry name" value="NAD(P)-bd_dom_sf"/>
</dbReference>
<dbReference type="GO" id="GO:0016651">
    <property type="term" value="F:oxidoreductase activity, acting on NAD(P)H"/>
    <property type="evidence" value="ECO:0007669"/>
    <property type="project" value="InterPro"/>
</dbReference>
<comment type="caution">
    <text evidence="4">The sequence shown here is derived from an EMBL/GenBank/DDBJ whole genome shotgun (WGS) entry which is preliminary data.</text>
</comment>
<dbReference type="InterPro" id="IPR013149">
    <property type="entry name" value="ADH-like_C"/>
</dbReference>
<dbReference type="PANTHER" id="PTHR45348:SF2">
    <property type="entry name" value="ZINC-TYPE ALCOHOL DEHYDROGENASE-LIKE PROTEIN C2E1P3.01"/>
    <property type="match status" value="1"/>
</dbReference>
<name>A0A9P4X7N0_9HYPO</name>
<dbReference type="CDD" id="cd08249">
    <property type="entry name" value="enoyl_reductase_like"/>
    <property type="match status" value="1"/>
</dbReference>
<proteinExistence type="inferred from homology"/>
<dbReference type="AlphaFoldDB" id="A0A9P4X7N0"/>
<dbReference type="InterPro" id="IPR020843">
    <property type="entry name" value="ER"/>
</dbReference>
<dbReference type="InterPro" id="IPR011032">
    <property type="entry name" value="GroES-like_sf"/>
</dbReference>
<dbReference type="SUPFAM" id="SSF50129">
    <property type="entry name" value="GroES-like"/>
    <property type="match status" value="1"/>
</dbReference>
<evidence type="ECO:0000313" key="5">
    <source>
        <dbReference type="Proteomes" id="UP000801864"/>
    </source>
</evidence>
<dbReference type="InterPro" id="IPR047122">
    <property type="entry name" value="Trans-enoyl_RdTase-like"/>
</dbReference>
<organism evidence="4 5">
    <name type="scientific">Trichoderma lentiforme</name>
    <dbReference type="NCBI Taxonomy" id="1567552"/>
    <lineage>
        <taxon>Eukaryota</taxon>
        <taxon>Fungi</taxon>
        <taxon>Dikarya</taxon>
        <taxon>Ascomycota</taxon>
        <taxon>Pezizomycotina</taxon>
        <taxon>Sordariomycetes</taxon>
        <taxon>Hypocreomycetidae</taxon>
        <taxon>Hypocreales</taxon>
        <taxon>Hypocreaceae</taxon>
        <taxon>Trichoderma</taxon>
    </lineage>
</organism>
<dbReference type="Gene3D" id="3.90.180.10">
    <property type="entry name" value="Medium-chain alcohol dehydrogenases, catalytic domain"/>
    <property type="match status" value="1"/>
</dbReference>
<evidence type="ECO:0000313" key="4">
    <source>
        <dbReference type="EMBL" id="KAF3060667.1"/>
    </source>
</evidence>
<dbReference type="SUPFAM" id="SSF51735">
    <property type="entry name" value="NAD(P)-binding Rossmann-fold domains"/>
    <property type="match status" value="1"/>
</dbReference>
<comment type="similarity">
    <text evidence="1">Belongs to the zinc-containing alcohol dehydrogenase family.</text>
</comment>
<dbReference type="SMART" id="SM00829">
    <property type="entry name" value="PKS_ER"/>
    <property type="match status" value="1"/>
</dbReference>
<reference evidence="4 5" key="1">
    <citation type="submission" date="2018-06" db="EMBL/GenBank/DDBJ databases">
        <title>Genome analysis of cellulolytic fungus Trichoderma lentiforme CFAM-422.</title>
        <authorList>
            <person name="Steindorff A.S."/>
            <person name="Formighieri E.F."/>
            <person name="Midorikawa G.E.O."/>
            <person name="Tamietti M.S."/>
            <person name="Ramos E.Z."/>
            <person name="Silva A.S."/>
            <person name="Bon E.P.S."/>
            <person name="Mendes T.D."/>
            <person name="Damaso M.C.T."/>
            <person name="Favaro L.C.L."/>
        </authorList>
    </citation>
    <scope>NUCLEOTIDE SEQUENCE [LARGE SCALE GENOMIC DNA]</scope>
    <source>
        <strain evidence="4 5">CFAM-422</strain>
    </source>
</reference>
<feature type="domain" description="Enoyl reductase (ER)" evidence="3">
    <location>
        <begin position="13"/>
        <end position="335"/>
    </location>
</feature>
<dbReference type="Proteomes" id="UP000801864">
    <property type="component" value="Unassembled WGS sequence"/>
</dbReference>
<evidence type="ECO:0000259" key="3">
    <source>
        <dbReference type="SMART" id="SM00829"/>
    </source>
</evidence>